<proteinExistence type="predicted"/>
<evidence type="ECO:0000256" key="1">
    <source>
        <dbReference type="SAM" id="MobiDB-lite"/>
    </source>
</evidence>
<protein>
    <submittedName>
        <fullName evidence="2">Uncharacterized protein</fullName>
    </submittedName>
</protein>
<reference evidence="2 3" key="1">
    <citation type="journal article" date="2022" name="Nat. Plants">
        <title>Genomes of leafy and leafless Platanthera orchids illuminate the evolution of mycoheterotrophy.</title>
        <authorList>
            <person name="Li M.H."/>
            <person name="Liu K.W."/>
            <person name="Li Z."/>
            <person name="Lu H.C."/>
            <person name="Ye Q.L."/>
            <person name="Zhang D."/>
            <person name="Wang J.Y."/>
            <person name="Li Y.F."/>
            <person name="Zhong Z.M."/>
            <person name="Liu X."/>
            <person name="Yu X."/>
            <person name="Liu D.K."/>
            <person name="Tu X.D."/>
            <person name="Liu B."/>
            <person name="Hao Y."/>
            <person name="Liao X.Y."/>
            <person name="Jiang Y.T."/>
            <person name="Sun W.H."/>
            <person name="Chen J."/>
            <person name="Chen Y.Q."/>
            <person name="Ai Y."/>
            <person name="Zhai J.W."/>
            <person name="Wu S.S."/>
            <person name="Zhou Z."/>
            <person name="Hsiao Y.Y."/>
            <person name="Wu W.L."/>
            <person name="Chen Y.Y."/>
            <person name="Lin Y.F."/>
            <person name="Hsu J.L."/>
            <person name="Li C.Y."/>
            <person name="Wang Z.W."/>
            <person name="Zhao X."/>
            <person name="Zhong W.Y."/>
            <person name="Ma X.K."/>
            <person name="Ma L."/>
            <person name="Huang J."/>
            <person name="Chen G.Z."/>
            <person name="Huang M.Z."/>
            <person name="Huang L."/>
            <person name="Peng D.H."/>
            <person name="Luo Y.B."/>
            <person name="Zou S.Q."/>
            <person name="Chen S.P."/>
            <person name="Lan S."/>
            <person name="Tsai W.C."/>
            <person name="Van de Peer Y."/>
            <person name="Liu Z.J."/>
        </authorList>
    </citation>
    <scope>NUCLEOTIDE SEQUENCE [LARGE SCALE GENOMIC DNA]</scope>
    <source>
        <strain evidence="2">Lor287</strain>
    </source>
</reference>
<feature type="region of interest" description="Disordered" evidence="1">
    <location>
        <begin position="116"/>
        <end position="263"/>
    </location>
</feature>
<dbReference type="EMBL" id="JBBWWQ010000019">
    <property type="protein sequence ID" value="KAK8919249.1"/>
    <property type="molecule type" value="Genomic_DNA"/>
</dbReference>
<organism evidence="2 3">
    <name type="scientific">Platanthera zijinensis</name>
    <dbReference type="NCBI Taxonomy" id="2320716"/>
    <lineage>
        <taxon>Eukaryota</taxon>
        <taxon>Viridiplantae</taxon>
        <taxon>Streptophyta</taxon>
        <taxon>Embryophyta</taxon>
        <taxon>Tracheophyta</taxon>
        <taxon>Spermatophyta</taxon>
        <taxon>Magnoliopsida</taxon>
        <taxon>Liliopsida</taxon>
        <taxon>Asparagales</taxon>
        <taxon>Orchidaceae</taxon>
        <taxon>Orchidoideae</taxon>
        <taxon>Orchideae</taxon>
        <taxon>Orchidinae</taxon>
        <taxon>Platanthera</taxon>
    </lineage>
</organism>
<dbReference type="GO" id="GO:0005634">
    <property type="term" value="C:nucleus"/>
    <property type="evidence" value="ECO:0007669"/>
    <property type="project" value="InterPro"/>
</dbReference>
<dbReference type="GO" id="GO:0009507">
    <property type="term" value="C:chloroplast"/>
    <property type="evidence" value="ECO:0007669"/>
    <property type="project" value="InterPro"/>
</dbReference>
<dbReference type="InterPro" id="IPR034581">
    <property type="entry name" value="PTAC12"/>
</dbReference>
<feature type="compositionally biased region" description="Low complexity" evidence="1">
    <location>
        <begin position="179"/>
        <end position="192"/>
    </location>
</feature>
<evidence type="ECO:0000313" key="3">
    <source>
        <dbReference type="Proteomes" id="UP001418222"/>
    </source>
</evidence>
<sequence length="578" mass="66505">MSHPTNLVVSGRLPATAVVVIERMALHDPSIVEDIMGSELTDQTHDFPLWRMIIGEKNMSTSREISIAESLPQRLQCKESYKRKVEKIPVIECVRKDGKFDPSSIEKPPYHVYLDSTSGQLEPASGARASLPGKEYWPEGTADRVRAARAPEPVGKSEGKSSYGKNPGSRRKKYKTHVSASDMSETSSNSSSDLDFTKDSDNNDDFPVSEISDSDGAMDEPKEPSNEYVIYQTEEENEDLSPYELDKRMGRPHSFIDPSKVRPIEEPRSSEDLWWNWRKPEEGQWSRWQRRRPDVDTVFAKAMNETGQIKLYGDHPTVTETALARARKHIFKAERLQAEQRRLEDVGPIAYYSEWVKAWTRDTSREAVQTRYEETGEDENTQLIGMFKHQTAEEYRIMMGTDVRIQRDPLAMRMREDQIKEIWGGDPVYPTINYVQDPDEVIDYRGPNFHEPTPDMLSYLMEQGKIISREELNEILAKEKKQELEVTDTDESMANAVDIGENDDEENSEDDEDVVVDEAEEEDKEVEEKITRSWSIHKTTPQPQKSKEKPQKKDQMSLEEAIDDSENLTDFLMDFDEE</sequence>
<feature type="compositionally biased region" description="Basic and acidic residues" evidence="1">
    <location>
        <begin position="545"/>
        <end position="556"/>
    </location>
</feature>
<dbReference type="PANTHER" id="PTHR35720">
    <property type="entry name" value="PROTEIN PLASTID TRANSCRIPTIONALLY ACTIVE 12, CHLOROPLASTIC"/>
    <property type="match status" value="1"/>
</dbReference>
<dbReference type="AlphaFoldDB" id="A0AAP0AYU8"/>
<dbReference type="GO" id="GO:0045893">
    <property type="term" value="P:positive regulation of DNA-templated transcription"/>
    <property type="evidence" value="ECO:0007669"/>
    <property type="project" value="TreeGrafter"/>
</dbReference>
<gene>
    <name evidence="2" type="ORF">KSP39_PZI021229</name>
</gene>
<keyword evidence="3" id="KW-1185">Reference proteome</keyword>
<feature type="compositionally biased region" description="Acidic residues" evidence="1">
    <location>
        <begin position="560"/>
        <end position="578"/>
    </location>
</feature>
<dbReference type="GO" id="GO:0090228">
    <property type="term" value="P:positive regulation of red or far-red light signaling pathway"/>
    <property type="evidence" value="ECO:0007669"/>
    <property type="project" value="InterPro"/>
</dbReference>
<dbReference type="Proteomes" id="UP001418222">
    <property type="component" value="Unassembled WGS sequence"/>
</dbReference>
<name>A0AAP0AYU8_9ASPA</name>
<dbReference type="GO" id="GO:0042793">
    <property type="term" value="P:plastid transcription"/>
    <property type="evidence" value="ECO:0007669"/>
    <property type="project" value="TreeGrafter"/>
</dbReference>
<dbReference type="PANTHER" id="PTHR35720:SF1">
    <property type="entry name" value="PROTEIN PLASTID TRANSCRIPTIONALLY ACTIVE 12, CHLOROPLASTIC"/>
    <property type="match status" value="1"/>
</dbReference>
<feature type="compositionally biased region" description="Acidic residues" evidence="1">
    <location>
        <begin position="500"/>
        <end position="525"/>
    </location>
</feature>
<comment type="caution">
    <text evidence="2">The sequence shown here is derived from an EMBL/GenBank/DDBJ whole genome shotgun (WGS) entry which is preliminary data.</text>
</comment>
<accession>A0AAP0AYU8</accession>
<evidence type="ECO:0000313" key="2">
    <source>
        <dbReference type="EMBL" id="KAK8919249.1"/>
    </source>
</evidence>
<dbReference type="GO" id="GO:0009416">
    <property type="term" value="P:response to light stimulus"/>
    <property type="evidence" value="ECO:0007669"/>
    <property type="project" value="InterPro"/>
</dbReference>
<feature type="region of interest" description="Disordered" evidence="1">
    <location>
        <begin position="499"/>
        <end position="578"/>
    </location>
</feature>